<dbReference type="Gene3D" id="3.30.390.10">
    <property type="entry name" value="Enolase-like, N-terminal domain"/>
    <property type="match status" value="1"/>
</dbReference>
<evidence type="ECO:0000313" key="2">
    <source>
        <dbReference type="EMBL" id="KAB0678565.1"/>
    </source>
</evidence>
<comment type="caution">
    <text evidence="2">The sequence shown here is derived from an EMBL/GenBank/DDBJ whole genome shotgun (WGS) entry which is preliminary data.</text>
</comment>
<dbReference type="PANTHER" id="PTHR48080">
    <property type="entry name" value="D-GALACTONATE DEHYDRATASE-RELATED"/>
    <property type="match status" value="1"/>
</dbReference>
<dbReference type="InterPro" id="IPR029017">
    <property type="entry name" value="Enolase-like_N"/>
</dbReference>
<proteinExistence type="predicted"/>
<protein>
    <submittedName>
        <fullName evidence="2">Mandelate racemase</fullName>
    </submittedName>
</protein>
<dbReference type="Proteomes" id="UP000432089">
    <property type="component" value="Unassembled WGS sequence"/>
</dbReference>
<dbReference type="SFLD" id="SFLDS00001">
    <property type="entry name" value="Enolase"/>
    <property type="match status" value="1"/>
</dbReference>
<dbReference type="EMBL" id="VZDO01000013">
    <property type="protein sequence ID" value="KAB0678565.1"/>
    <property type="molecule type" value="Genomic_DNA"/>
</dbReference>
<dbReference type="Pfam" id="PF13378">
    <property type="entry name" value="MR_MLE_C"/>
    <property type="match status" value="1"/>
</dbReference>
<accession>A0A7V7PMR0</accession>
<organism evidence="2 3">
    <name type="scientific">Plantimonas leprariae</name>
    <dbReference type="NCBI Taxonomy" id="2615207"/>
    <lineage>
        <taxon>Bacteria</taxon>
        <taxon>Pseudomonadati</taxon>
        <taxon>Pseudomonadota</taxon>
        <taxon>Alphaproteobacteria</taxon>
        <taxon>Hyphomicrobiales</taxon>
        <taxon>Aurantimonadaceae</taxon>
        <taxon>Plantimonas</taxon>
    </lineage>
</organism>
<dbReference type="InterPro" id="IPR029065">
    <property type="entry name" value="Enolase_C-like"/>
</dbReference>
<dbReference type="SUPFAM" id="SSF54826">
    <property type="entry name" value="Enolase N-terminal domain-like"/>
    <property type="match status" value="1"/>
</dbReference>
<dbReference type="InterPro" id="IPR034593">
    <property type="entry name" value="DgoD-like"/>
</dbReference>
<feature type="domain" description="Mandelate racemase/muconate lactonizing enzyme C-terminal" evidence="1">
    <location>
        <begin position="140"/>
        <end position="243"/>
    </location>
</feature>
<dbReference type="SUPFAM" id="SSF51604">
    <property type="entry name" value="Enolase C-terminal domain-like"/>
    <property type="match status" value="1"/>
</dbReference>
<gene>
    <name evidence="2" type="ORF">F6X38_16100</name>
</gene>
<sequence length="367" mass="39535">MDAAALERHRIAEVGTATIASVYPRTVGRNSFRGSHGNGGRHEVIVLTTDRGHVGWGPPLGPVGDARRFVGRPVAELIDPGLGVAEEALPLDCALHDLAGVILDLPVHRMLGARGSTALPVYSGAIYLDDLDPAEAPAGISAVERNLALDAAAGYRDFKLKLGRGYRWMSRAEGLARDIEVTRLTRERYPDARILVDANDGYSIHDAAEYIAATADVGLYWMEETFAERLEDLLELRRLIDEHSPSTLIADGEYRPNVPVVTKFAAQGLIDVLLMDVLDYGLTAWRRIMPTVIEAGAAISPHAWGWPLKTLYAAQIGAGLGSASIVEGVPGTTTGIDASAYRFEDGILTLPERPGFGLPLTSDAIRR</sequence>
<evidence type="ECO:0000313" key="3">
    <source>
        <dbReference type="Proteomes" id="UP000432089"/>
    </source>
</evidence>
<reference evidence="2 3" key="1">
    <citation type="submission" date="2019-09" db="EMBL/GenBank/DDBJ databases">
        <title>YIM 132180 draft genome.</title>
        <authorList>
            <person name="Zhang K."/>
        </authorList>
    </citation>
    <scope>NUCLEOTIDE SEQUENCE [LARGE SCALE GENOMIC DNA]</scope>
    <source>
        <strain evidence="2 3">YIM 132180</strain>
    </source>
</reference>
<dbReference type="InterPro" id="IPR013342">
    <property type="entry name" value="Mandelate_racemase_C"/>
</dbReference>
<dbReference type="GO" id="GO:0003824">
    <property type="term" value="F:catalytic activity"/>
    <property type="evidence" value="ECO:0007669"/>
    <property type="project" value="UniProtKB-ARBA"/>
</dbReference>
<evidence type="ECO:0000259" key="1">
    <source>
        <dbReference type="SMART" id="SM00922"/>
    </source>
</evidence>
<keyword evidence="3" id="KW-1185">Reference proteome</keyword>
<dbReference type="AlphaFoldDB" id="A0A7V7PMR0"/>
<name>A0A7V7PMR0_9HYPH</name>
<dbReference type="InterPro" id="IPR036849">
    <property type="entry name" value="Enolase-like_C_sf"/>
</dbReference>
<dbReference type="Gene3D" id="3.20.20.120">
    <property type="entry name" value="Enolase-like C-terminal domain"/>
    <property type="match status" value="1"/>
</dbReference>
<dbReference type="SMART" id="SM00922">
    <property type="entry name" value="MR_MLE"/>
    <property type="match status" value="1"/>
</dbReference>